<feature type="region of interest" description="Disordered" evidence="1">
    <location>
        <begin position="1"/>
        <end position="40"/>
    </location>
</feature>
<dbReference type="Pfam" id="PF14977">
    <property type="entry name" value="FAM194"/>
    <property type="match status" value="1"/>
</dbReference>
<proteinExistence type="predicted"/>
<feature type="domain" description="FAM194 C-terminal" evidence="2">
    <location>
        <begin position="206"/>
        <end position="263"/>
    </location>
</feature>
<dbReference type="PANTHER" id="PTHR23093">
    <property type="entry name" value="SIMILAR TO CHROMOSOME 3 OPEN READING FRAME 20"/>
    <property type="match status" value="1"/>
</dbReference>
<sequence>MTSRSRERSRGQSQDRDIIVGPSHRPSIGTEAAACSAERREDTGAIRGLRERHMAKVFESVVTEPTTFNEYGRPMKTISYQLSNAPPAGDNWTVPPDNEEVTSDAESFDQEATLYDFTNDTVSSRLLCSIKGNLRVLAGRSYVGLDQKEKRGKMTDSIRRNISWKTRTPVQEYDSGSHEARRRVASQEDGMCRTRTCDTHRTESPCSYPSGNLAIIIIPSKVKESVCIVQEDREHSADILAVFGSSGKATCYHLNKNVCLVCEGFFAA</sequence>
<dbReference type="EMBL" id="CAUEEQ010019176">
    <property type="protein sequence ID" value="CAJ0941658.1"/>
    <property type="molecule type" value="Genomic_DNA"/>
</dbReference>
<reference evidence="3" key="1">
    <citation type="submission" date="2023-07" db="EMBL/GenBank/DDBJ databases">
        <authorList>
            <person name="Stuckert A."/>
        </authorList>
    </citation>
    <scope>NUCLEOTIDE SEQUENCE</scope>
</reference>
<protein>
    <recommendedName>
        <fullName evidence="2">FAM194 C-terminal domain-containing protein</fullName>
    </recommendedName>
</protein>
<evidence type="ECO:0000313" key="3">
    <source>
        <dbReference type="EMBL" id="CAJ0941658.1"/>
    </source>
</evidence>
<dbReference type="Proteomes" id="UP001176940">
    <property type="component" value="Unassembled WGS sequence"/>
</dbReference>
<evidence type="ECO:0000259" key="2">
    <source>
        <dbReference type="Pfam" id="PF14977"/>
    </source>
</evidence>
<evidence type="ECO:0000313" key="4">
    <source>
        <dbReference type="Proteomes" id="UP001176940"/>
    </source>
</evidence>
<dbReference type="InterPro" id="IPR029281">
    <property type="entry name" value="FAM194_C"/>
</dbReference>
<organism evidence="3 4">
    <name type="scientific">Ranitomeya imitator</name>
    <name type="common">mimic poison frog</name>
    <dbReference type="NCBI Taxonomy" id="111125"/>
    <lineage>
        <taxon>Eukaryota</taxon>
        <taxon>Metazoa</taxon>
        <taxon>Chordata</taxon>
        <taxon>Craniata</taxon>
        <taxon>Vertebrata</taxon>
        <taxon>Euteleostomi</taxon>
        <taxon>Amphibia</taxon>
        <taxon>Batrachia</taxon>
        <taxon>Anura</taxon>
        <taxon>Neobatrachia</taxon>
        <taxon>Hyloidea</taxon>
        <taxon>Dendrobatidae</taxon>
        <taxon>Dendrobatinae</taxon>
        <taxon>Ranitomeya</taxon>
    </lineage>
</organism>
<dbReference type="PANTHER" id="PTHR23093:SF18">
    <property type="entry name" value="GLUTAMATE RICH 6"/>
    <property type="match status" value="1"/>
</dbReference>
<name>A0ABN9LLI9_9NEOB</name>
<comment type="caution">
    <text evidence="3">The sequence shown here is derived from an EMBL/GenBank/DDBJ whole genome shotgun (WGS) entry which is preliminary data.</text>
</comment>
<gene>
    <name evidence="3" type="ORF">RIMI_LOCUS9308756</name>
</gene>
<keyword evidence="4" id="KW-1185">Reference proteome</keyword>
<evidence type="ECO:0000256" key="1">
    <source>
        <dbReference type="SAM" id="MobiDB-lite"/>
    </source>
</evidence>
<feature type="compositionally biased region" description="Basic and acidic residues" evidence="1">
    <location>
        <begin position="1"/>
        <end position="18"/>
    </location>
</feature>
<accession>A0ABN9LLI9</accession>